<feature type="coiled-coil region" evidence="1">
    <location>
        <begin position="65"/>
        <end position="118"/>
    </location>
</feature>
<evidence type="ECO:0000313" key="6">
    <source>
        <dbReference type="Proteomes" id="UP000742098"/>
    </source>
</evidence>
<dbReference type="GO" id="GO:0015093">
    <property type="term" value="F:ferrous iron transmembrane transporter activity"/>
    <property type="evidence" value="ECO:0007669"/>
    <property type="project" value="InterPro"/>
</dbReference>
<dbReference type="InterPro" id="IPR050860">
    <property type="entry name" value="FeoB_GTPase"/>
</dbReference>
<keyword evidence="1" id="KW-0175">Coiled coil</keyword>
<feature type="non-terminal residue" evidence="5">
    <location>
        <position position="1"/>
    </location>
</feature>
<dbReference type="Pfam" id="PF07670">
    <property type="entry name" value="Gate"/>
    <property type="match status" value="1"/>
</dbReference>
<feature type="transmembrane region" description="Helical" evidence="2">
    <location>
        <begin position="41"/>
        <end position="62"/>
    </location>
</feature>
<dbReference type="InterPro" id="IPR011640">
    <property type="entry name" value="Fe2_transport_prot_B_C"/>
</dbReference>
<organism evidence="5 6">
    <name type="scientific">Butyricimonas virosa</name>
    <dbReference type="NCBI Taxonomy" id="544645"/>
    <lineage>
        <taxon>Bacteria</taxon>
        <taxon>Pseudomonadati</taxon>
        <taxon>Bacteroidota</taxon>
        <taxon>Bacteroidia</taxon>
        <taxon>Bacteroidales</taxon>
        <taxon>Odoribacteraceae</taxon>
        <taxon>Butyricimonas</taxon>
    </lineage>
</organism>
<dbReference type="InterPro" id="IPR011642">
    <property type="entry name" value="Gate_dom"/>
</dbReference>
<dbReference type="AlphaFoldDB" id="A0A921KZ43"/>
<feature type="transmembrane region" description="Helical" evidence="2">
    <location>
        <begin position="192"/>
        <end position="215"/>
    </location>
</feature>
<comment type="caution">
    <text evidence="5">The sequence shown here is derived from an EMBL/GenBank/DDBJ whole genome shotgun (WGS) entry which is preliminary data.</text>
</comment>
<dbReference type="Pfam" id="PF07664">
    <property type="entry name" value="FeoB_C"/>
    <property type="match status" value="1"/>
</dbReference>
<reference evidence="5" key="2">
    <citation type="submission" date="2021-09" db="EMBL/GenBank/DDBJ databases">
        <authorList>
            <person name="Gilroy R."/>
        </authorList>
    </citation>
    <scope>NUCLEOTIDE SEQUENCE</scope>
    <source>
        <strain evidence="5">6966</strain>
    </source>
</reference>
<gene>
    <name evidence="5" type="ORF">K8V05_11605</name>
</gene>
<dbReference type="GO" id="GO:0005886">
    <property type="term" value="C:plasma membrane"/>
    <property type="evidence" value="ECO:0007669"/>
    <property type="project" value="TreeGrafter"/>
</dbReference>
<evidence type="ECO:0000313" key="5">
    <source>
        <dbReference type="EMBL" id="HJF71390.1"/>
    </source>
</evidence>
<name>A0A921KZ43_9BACT</name>
<dbReference type="Proteomes" id="UP000742098">
    <property type="component" value="Unassembled WGS sequence"/>
</dbReference>
<proteinExistence type="predicted"/>
<feature type="transmembrane region" description="Helical" evidence="2">
    <location>
        <begin position="222"/>
        <end position="245"/>
    </location>
</feature>
<dbReference type="EMBL" id="DYVS01000214">
    <property type="protein sequence ID" value="HJF71390.1"/>
    <property type="molecule type" value="Genomic_DNA"/>
</dbReference>
<evidence type="ECO:0000259" key="4">
    <source>
        <dbReference type="Pfam" id="PF07670"/>
    </source>
</evidence>
<dbReference type="PANTHER" id="PTHR43185:SF1">
    <property type="entry name" value="FE(2+) TRANSPORTER FEOB"/>
    <property type="match status" value="1"/>
</dbReference>
<feature type="domain" description="Nucleoside transporter/FeoB GTPase Gate" evidence="4">
    <location>
        <begin position="42"/>
        <end position="220"/>
    </location>
</feature>
<evidence type="ECO:0000259" key="3">
    <source>
        <dbReference type="Pfam" id="PF07664"/>
    </source>
</evidence>
<evidence type="ECO:0000256" key="2">
    <source>
        <dbReference type="SAM" id="Phobius"/>
    </source>
</evidence>
<protein>
    <submittedName>
        <fullName evidence="5">Ferrous iron transport protein B</fullName>
    </submittedName>
</protein>
<reference evidence="5" key="1">
    <citation type="journal article" date="2021" name="PeerJ">
        <title>Extensive microbial diversity within the chicken gut microbiome revealed by metagenomics and culture.</title>
        <authorList>
            <person name="Gilroy R."/>
            <person name="Ravi A."/>
            <person name="Getino M."/>
            <person name="Pursley I."/>
            <person name="Horton D.L."/>
            <person name="Alikhan N.F."/>
            <person name="Baker D."/>
            <person name="Gharbi K."/>
            <person name="Hall N."/>
            <person name="Watson M."/>
            <person name="Adriaenssens E.M."/>
            <person name="Foster-Nyarko E."/>
            <person name="Jarju S."/>
            <person name="Secka A."/>
            <person name="Antonio M."/>
            <person name="Oren A."/>
            <person name="Chaudhuri R.R."/>
            <person name="La Ragione R."/>
            <person name="Hildebrand F."/>
            <person name="Pallen M.J."/>
        </authorList>
    </citation>
    <scope>NUCLEOTIDE SEQUENCE</scope>
    <source>
        <strain evidence="5">6966</strain>
    </source>
</reference>
<dbReference type="PANTHER" id="PTHR43185">
    <property type="entry name" value="FERROUS IRON TRANSPORT PROTEIN B"/>
    <property type="match status" value="1"/>
</dbReference>
<evidence type="ECO:0000256" key="1">
    <source>
        <dbReference type="SAM" id="Coils"/>
    </source>
</evidence>
<keyword evidence="2" id="KW-1133">Transmembrane helix</keyword>
<feature type="domain" description="Ferrous iron transport protein B C-terminal" evidence="3">
    <location>
        <begin position="1"/>
        <end position="37"/>
    </location>
</feature>
<keyword evidence="2" id="KW-0812">Transmembrane</keyword>
<keyword evidence="2" id="KW-0472">Membrane</keyword>
<accession>A0A921KZ43</accession>
<sequence>KLFKRVLFHKQEVPFVMELPPYRMPTLRTTVRHMWSKGEQYLKKMGGIIMFASILIWALGYFPVDEELEAQYDEKKAEVTRAYEATIASGIGNVDMLKEEQEAKLESLHRQEVSERQENSYISRLGRTLEPIWTPLGFDWKVGVSLLTGVAAKEVVVSTMAVLYQGEEVMEEDDGSNATLEMRLREHGFTPVTAIIFVIFVLLYSPCFAALIAIGKEIGMKWAFFVMGYTTVLAWGVCFVIKQVLDLII</sequence>